<evidence type="ECO:0000313" key="3">
    <source>
        <dbReference type="Proteomes" id="UP000306575"/>
    </source>
</evidence>
<dbReference type="PANTHER" id="PTHR10953">
    <property type="entry name" value="UBIQUITIN-ACTIVATING ENZYME E1"/>
    <property type="match status" value="1"/>
</dbReference>
<dbReference type="InterPro" id="IPR035985">
    <property type="entry name" value="Ubiquitin-activating_enz"/>
</dbReference>
<name>A0A4U7N9H2_9RHOB</name>
<dbReference type="OrthoDB" id="9804286at2"/>
<comment type="caution">
    <text evidence="2">The sequence shown here is derived from an EMBL/GenBank/DDBJ whole genome shotgun (WGS) entry which is preliminary data.</text>
</comment>
<sequence>MNRYARQMMLPEVGPRGQNHLAKARVLVVGAGGLGCPVLQYLTGSGVGQITLIDPDHVANHNLHRQPLYRMSDIGRPKVEAAHDAMLALNPDIDIQIHITDLGPKNAAHFIETADLVIDSADSFAVSYILSDACLSSKTPFITASILGQSGYIGGFCGPAPSLRAVFPDPPHSDATCASSGVLGPAVGVLGALQAQLALRVLLDCAPSPLGQMLSVDLATLHFGGFNFTDSPEPDYAFPYLSKCMVQTGDLVIELRDTSEAPQMLIPIATRMSIENASTLPTHEHQRVVLCCSSGLRAWRVATNLHARGHRNIALIAARACQ</sequence>
<dbReference type="AlphaFoldDB" id="A0A4U7N9H2"/>
<dbReference type="GO" id="GO:0008641">
    <property type="term" value="F:ubiquitin-like modifier activating enzyme activity"/>
    <property type="evidence" value="ECO:0007669"/>
    <property type="project" value="InterPro"/>
</dbReference>
<feature type="domain" description="THIF-type NAD/FAD binding fold" evidence="1">
    <location>
        <begin position="4"/>
        <end position="227"/>
    </location>
</feature>
<dbReference type="PANTHER" id="PTHR10953:SF102">
    <property type="entry name" value="ADENYLYLTRANSFERASE AND SULFURTRANSFERASE MOCS3"/>
    <property type="match status" value="1"/>
</dbReference>
<dbReference type="SUPFAM" id="SSF69572">
    <property type="entry name" value="Activating enzymes of the ubiquitin-like proteins"/>
    <property type="match status" value="1"/>
</dbReference>
<dbReference type="InterPro" id="IPR036873">
    <property type="entry name" value="Rhodanese-like_dom_sf"/>
</dbReference>
<gene>
    <name evidence="2" type="ORF">FAP39_00015</name>
</gene>
<dbReference type="GO" id="GO:0016779">
    <property type="term" value="F:nucleotidyltransferase activity"/>
    <property type="evidence" value="ECO:0007669"/>
    <property type="project" value="TreeGrafter"/>
</dbReference>
<dbReference type="InterPro" id="IPR045886">
    <property type="entry name" value="ThiF/MoeB/HesA"/>
</dbReference>
<proteinExistence type="predicted"/>
<dbReference type="SUPFAM" id="SSF52821">
    <property type="entry name" value="Rhodanese/Cell cycle control phosphatase"/>
    <property type="match status" value="1"/>
</dbReference>
<evidence type="ECO:0000313" key="2">
    <source>
        <dbReference type="EMBL" id="TKZ22649.1"/>
    </source>
</evidence>
<dbReference type="Pfam" id="PF00899">
    <property type="entry name" value="ThiF"/>
    <property type="match status" value="1"/>
</dbReference>
<dbReference type="Gene3D" id="3.40.50.720">
    <property type="entry name" value="NAD(P)-binding Rossmann-like Domain"/>
    <property type="match status" value="1"/>
</dbReference>
<dbReference type="Proteomes" id="UP000306575">
    <property type="component" value="Unassembled WGS sequence"/>
</dbReference>
<dbReference type="CDD" id="cd00757">
    <property type="entry name" value="ThiF_MoeB_HesA_family"/>
    <property type="match status" value="1"/>
</dbReference>
<reference evidence="2 3" key="1">
    <citation type="submission" date="2019-04" db="EMBL/GenBank/DDBJ databases">
        <title>Genome sequence of Pelagicola litoralis CL-ES2.</title>
        <authorList>
            <person name="Cao J."/>
        </authorList>
    </citation>
    <scope>NUCLEOTIDE SEQUENCE [LARGE SCALE GENOMIC DNA]</scope>
    <source>
        <strain evidence="2 3">CL-ES2</strain>
    </source>
</reference>
<dbReference type="EMBL" id="SULI01000001">
    <property type="protein sequence ID" value="TKZ22649.1"/>
    <property type="molecule type" value="Genomic_DNA"/>
</dbReference>
<dbReference type="GO" id="GO:0004792">
    <property type="term" value="F:thiosulfate-cyanide sulfurtransferase activity"/>
    <property type="evidence" value="ECO:0007669"/>
    <property type="project" value="TreeGrafter"/>
</dbReference>
<accession>A0A4U7N9H2</accession>
<dbReference type="GO" id="GO:0005737">
    <property type="term" value="C:cytoplasm"/>
    <property type="evidence" value="ECO:0007669"/>
    <property type="project" value="TreeGrafter"/>
</dbReference>
<evidence type="ECO:0000259" key="1">
    <source>
        <dbReference type="Pfam" id="PF00899"/>
    </source>
</evidence>
<dbReference type="InterPro" id="IPR000594">
    <property type="entry name" value="ThiF_NAD_FAD-bd"/>
</dbReference>
<organism evidence="2 3">
    <name type="scientific">Shimia litoralis</name>
    <dbReference type="NCBI Taxonomy" id="420403"/>
    <lineage>
        <taxon>Bacteria</taxon>
        <taxon>Pseudomonadati</taxon>
        <taxon>Pseudomonadota</taxon>
        <taxon>Alphaproteobacteria</taxon>
        <taxon>Rhodobacterales</taxon>
        <taxon>Roseobacteraceae</taxon>
    </lineage>
</organism>
<keyword evidence="3" id="KW-1185">Reference proteome</keyword>
<protein>
    <submittedName>
        <fullName evidence="2">HesA/MoeB/ThiF family protein</fullName>
    </submittedName>
</protein>